<reference evidence="6" key="1">
    <citation type="submission" date="2025-08" db="UniProtKB">
        <authorList>
            <consortium name="Ensembl"/>
        </authorList>
    </citation>
    <scope>IDENTIFICATION</scope>
</reference>
<dbReference type="OMA" id="MPNITAK"/>
<dbReference type="Pfam" id="PF13927">
    <property type="entry name" value="Ig_3"/>
    <property type="match status" value="1"/>
</dbReference>
<dbReference type="AlphaFoldDB" id="A0A8C3H974"/>
<sequence>MGRIPHRPGGPWTGILLAASVLGSCLQPAPAQTPVTIVLTPPSPVVGGGVSLAPQPPPQGFVSCSWYRSATTDETSRILTYFPPPNPIQQNGSAHTGRETAGPGCALNIAGLMLNDTGNYTVQIQIPTAATPVLSITVALRVYEKLAKPTVTLNQTQVPENGTLTLTCNTSPRADTVLWLQNGSYLTPNTRLELSSENRTLTVLNFTWGDTGTYQCEVGNPVNTNRSEPSTVTLAYGPESARIDPPGPVNLTLGSRLTLTCVAVSVPAPSYSWFLNGTKLPQTGSSFTFDLTTLNLGTYKCQAHNPVTGLTASAETEVLGE</sequence>
<dbReference type="Pfam" id="PF13895">
    <property type="entry name" value="Ig_2"/>
    <property type="match status" value="1"/>
</dbReference>
<dbReference type="Ensembl" id="ENSCPBT00000011317.1">
    <property type="protein sequence ID" value="ENSCPBP00000009403.1"/>
    <property type="gene ID" value="ENSCPBG00000007270.1"/>
</dbReference>
<evidence type="ECO:0000259" key="5">
    <source>
        <dbReference type="PROSITE" id="PS50835"/>
    </source>
</evidence>
<dbReference type="GeneTree" id="ENSGT01100000263479"/>
<evidence type="ECO:0000313" key="7">
    <source>
        <dbReference type="Proteomes" id="UP000694380"/>
    </source>
</evidence>
<dbReference type="PROSITE" id="PS51257">
    <property type="entry name" value="PROKAR_LIPOPROTEIN"/>
    <property type="match status" value="1"/>
</dbReference>
<feature type="chain" id="PRO_5034397330" description="Ig-like domain-containing protein" evidence="4">
    <location>
        <begin position="32"/>
        <end position="321"/>
    </location>
</feature>
<evidence type="ECO:0000313" key="6">
    <source>
        <dbReference type="Ensembl" id="ENSCPBP00000009403.1"/>
    </source>
</evidence>
<name>A0A8C3H974_CHRPI</name>
<keyword evidence="1 4" id="KW-0732">Signal</keyword>
<dbReference type="InterPro" id="IPR007110">
    <property type="entry name" value="Ig-like_dom"/>
</dbReference>
<dbReference type="Proteomes" id="UP000694380">
    <property type="component" value="Unplaced"/>
</dbReference>
<evidence type="ECO:0000256" key="3">
    <source>
        <dbReference type="ARBA" id="ARBA00023319"/>
    </source>
</evidence>
<proteinExistence type="predicted"/>
<dbReference type="InterPro" id="IPR003598">
    <property type="entry name" value="Ig_sub2"/>
</dbReference>
<accession>A0A8C3H974</accession>
<evidence type="ECO:0000256" key="2">
    <source>
        <dbReference type="ARBA" id="ARBA00023180"/>
    </source>
</evidence>
<keyword evidence="2" id="KW-0325">Glycoprotein</keyword>
<dbReference type="SMART" id="SM00409">
    <property type="entry name" value="IG"/>
    <property type="match status" value="3"/>
</dbReference>
<dbReference type="PANTHER" id="PTHR44427">
    <property type="entry name" value="CARCINOEMBRYONIC ANTIGEN-RELATED CELL ADHESION MOLECULE 19"/>
    <property type="match status" value="1"/>
</dbReference>
<dbReference type="SUPFAM" id="SSF48726">
    <property type="entry name" value="Immunoglobulin"/>
    <property type="match status" value="3"/>
</dbReference>
<dbReference type="SMART" id="SM00408">
    <property type="entry name" value="IGc2"/>
    <property type="match status" value="2"/>
</dbReference>
<reference evidence="6" key="2">
    <citation type="submission" date="2025-09" db="UniProtKB">
        <authorList>
            <consortium name="Ensembl"/>
        </authorList>
    </citation>
    <scope>IDENTIFICATION</scope>
</reference>
<feature type="signal peptide" evidence="4">
    <location>
        <begin position="1"/>
        <end position="31"/>
    </location>
</feature>
<feature type="domain" description="Ig-like" evidence="5">
    <location>
        <begin position="149"/>
        <end position="233"/>
    </location>
</feature>
<keyword evidence="7" id="KW-1185">Reference proteome</keyword>
<dbReference type="InterPro" id="IPR050831">
    <property type="entry name" value="CEA_cell_adhesion"/>
</dbReference>
<dbReference type="PANTHER" id="PTHR44427:SF1">
    <property type="entry name" value="CARCINOEMBRYONIC ANTIGEN-RELATED CELL ADHESION MOLECULE 1"/>
    <property type="match status" value="1"/>
</dbReference>
<dbReference type="Gene3D" id="2.60.40.10">
    <property type="entry name" value="Immunoglobulins"/>
    <property type="match status" value="3"/>
</dbReference>
<dbReference type="InterPro" id="IPR003599">
    <property type="entry name" value="Ig_sub"/>
</dbReference>
<dbReference type="InterPro" id="IPR013783">
    <property type="entry name" value="Ig-like_fold"/>
</dbReference>
<dbReference type="InterPro" id="IPR036179">
    <property type="entry name" value="Ig-like_dom_sf"/>
</dbReference>
<protein>
    <recommendedName>
        <fullName evidence="5">Ig-like domain-containing protein</fullName>
    </recommendedName>
</protein>
<evidence type="ECO:0000256" key="1">
    <source>
        <dbReference type="ARBA" id="ARBA00022729"/>
    </source>
</evidence>
<evidence type="ECO:0000256" key="4">
    <source>
        <dbReference type="SAM" id="SignalP"/>
    </source>
</evidence>
<keyword evidence="3" id="KW-0393">Immunoglobulin domain</keyword>
<dbReference type="PROSITE" id="PS50835">
    <property type="entry name" value="IG_LIKE"/>
    <property type="match status" value="2"/>
</dbReference>
<feature type="domain" description="Ig-like" evidence="5">
    <location>
        <begin position="238"/>
        <end position="317"/>
    </location>
</feature>
<organism evidence="6 7">
    <name type="scientific">Chrysemys picta bellii</name>
    <name type="common">Western painted turtle</name>
    <name type="synonym">Emys bellii</name>
    <dbReference type="NCBI Taxonomy" id="8478"/>
    <lineage>
        <taxon>Eukaryota</taxon>
        <taxon>Metazoa</taxon>
        <taxon>Chordata</taxon>
        <taxon>Craniata</taxon>
        <taxon>Vertebrata</taxon>
        <taxon>Euteleostomi</taxon>
        <taxon>Archelosauria</taxon>
        <taxon>Testudinata</taxon>
        <taxon>Testudines</taxon>
        <taxon>Cryptodira</taxon>
        <taxon>Durocryptodira</taxon>
        <taxon>Testudinoidea</taxon>
        <taxon>Emydidae</taxon>
        <taxon>Chrysemys</taxon>
    </lineage>
</organism>